<sequence length="118" mass="13549">MVSACYDVKSSLGKVRDCFQDTFLLCFVIFLIICAFPMVKLARERLTLYIMVSKFCPTIMMCFVRILLSPIVLYGFNVPVVARPLITQWLQTVPMLCSSHFIMHKKSQKSGWINLSIC</sequence>
<dbReference type="AlphaFoldDB" id="A0ABD2IWK6"/>
<dbReference type="EMBL" id="JBICCN010000238">
    <property type="protein sequence ID" value="KAL3084294.1"/>
    <property type="molecule type" value="Genomic_DNA"/>
</dbReference>
<name>A0ABD2IWK6_HETSC</name>
<keyword evidence="1" id="KW-1133">Transmembrane helix</keyword>
<evidence type="ECO:0000313" key="3">
    <source>
        <dbReference type="Proteomes" id="UP001620645"/>
    </source>
</evidence>
<keyword evidence="1" id="KW-0472">Membrane</keyword>
<proteinExistence type="predicted"/>
<reference evidence="2 3" key="1">
    <citation type="submission" date="2024-10" db="EMBL/GenBank/DDBJ databases">
        <authorList>
            <person name="Kim D."/>
        </authorList>
    </citation>
    <scope>NUCLEOTIDE SEQUENCE [LARGE SCALE GENOMIC DNA]</scope>
    <source>
        <strain evidence="2">Taebaek</strain>
    </source>
</reference>
<protein>
    <submittedName>
        <fullName evidence="2">Uncharacterized protein</fullName>
    </submittedName>
</protein>
<feature type="transmembrane region" description="Helical" evidence="1">
    <location>
        <begin position="22"/>
        <end position="39"/>
    </location>
</feature>
<comment type="caution">
    <text evidence="2">The sequence shown here is derived from an EMBL/GenBank/DDBJ whole genome shotgun (WGS) entry which is preliminary data.</text>
</comment>
<keyword evidence="3" id="KW-1185">Reference proteome</keyword>
<gene>
    <name evidence="2" type="ORF">niasHS_009782</name>
</gene>
<organism evidence="2 3">
    <name type="scientific">Heterodera schachtii</name>
    <name type="common">Sugarbeet cyst nematode worm</name>
    <name type="synonym">Tylenchus schachtii</name>
    <dbReference type="NCBI Taxonomy" id="97005"/>
    <lineage>
        <taxon>Eukaryota</taxon>
        <taxon>Metazoa</taxon>
        <taxon>Ecdysozoa</taxon>
        <taxon>Nematoda</taxon>
        <taxon>Chromadorea</taxon>
        <taxon>Rhabditida</taxon>
        <taxon>Tylenchina</taxon>
        <taxon>Tylenchomorpha</taxon>
        <taxon>Tylenchoidea</taxon>
        <taxon>Heteroderidae</taxon>
        <taxon>Heteroderinae</taxon>
        <taxon>Heterodera</taxon>
    </lineage>
</organism>
<dbReference type="Proteomes" id="UP001620645">
    <property type="component" value="Unassembled WGS sequence"/>
</dbReference>
<evidence type="ECO:0000313" key="2">
    <source>
        <dbReference type="EMBL" id="KAL3084294.1"/>
    </source>
</evidence>
<evidence type="ECO:0000256" key="1">
    <source>
        <dbReference type="SAM" id="Phobius"/>
    </source>
</evidence>
<keyword evidence="1" id="KW-0812">Transmembrane</keyword>
<accession>A0ABD2IWK6</accession>